<protein>
    <submittedName>
        <fullName evidence="4">Glycoprotein</fullName>
    </submittedName>
</protein>
<evidence type="ECO:0000256" key="2">
    <source>
        <dbReference type="SAM" id="SignalP"/>
    </source>
</evidence>
<proteinExistence type="predicted"/>
<dbReference type="eggNOG" id="ENOG502THS2">
    <property type="taxonomic scope" value="Eukaryota"/>
</dbReference>
<keyword evidence="2" id="KW-0732">Signal</keyword>
<keyword evidence="3" id="KW-1185">Reference proteome</keyword>
<keyword evidence="1" id="KW-0472">Membrane</keyword>
<accession>A0A1I7UAI4</accession>
<keyword evidence="1" id="KW-0812">Transmembrane</keyword>
<sequence length="423" mass="48493">MITWIYLLLWTSLVSSQAVYLPDTEDISIEKPEESEEKCFKYNIIPIDTESSDMAQVFYLACRSLAITNVRSKRFIQPIVDFIKNTVTKKVIVSKMNRSEIHAKANDLYNLLREEKLGGDVTVREFQELTNWNATVILSDFRYPPFTEGDAWDSTQKFLSCDPFNHIELKLCGRVGPRYNWAGRKFIVPLVRFDATGSIMKYIEMPKYIAVVHGHMSLIKTCTRLLSLSVCTLETAKTCSPFDTTLCNTTLKVEESKVFIRDYGEWTVVASFFENYTTFIDGKMETHAMDASRHVALRLPYSSWARFGNVTVYGHALHDYDHFPIYVGMKVPPVNTDDIDSLEKQYGKWPILAESRKMILSKQSGHSPELLFVAIFLLCSFFIIASVLLVLLCHRHKRNQKDHKEKPEGGKVVYANGNCEIVI</sequence>
<dbReference type="Proteomes" id="UP000095282">
    <property type="component" value="Unplaced"/>
</dbReference>
<feature type="signal peptide" evidence="2">
    <location>
        <begin position="1"/>
        <end position="16"/>
    </location>
</feature>
<evidence type="ECO:0000313" key="4">
    <source>
        <dbReference type="WBParaSite" id="Csp11.Scaffold629.g16520.t1"/>
    </source>
</evidence>
<organism evidence="3 4">
    <name type="scientific">Caenorhabditis tropicalis</name>
    <dbReference type="NCBI Taxonomy" id="1561998"/>
    <lineage>
        <taxon>Eukaryota</taxon>
        <taxon>Metazoa</taxon>
        <taxon>Ecdysozoa</taxon>
        <taxon>Nematoda</taxon>
        <taxon>Chromadorea</taxon>
        <taxon>Rhabditida</taxon>
        <taxon>Rhabditina</taxon>
        <taxon>Rhabditomorpha</taxon>
        <taxon>Rhabditoidea</taxon>
        <taxon>Rhabditidae</taxon>
        <taxon>Peloderinae</taxon>
        <taxon>Caenorhabditis</taxon>
    </lineage>
</organism>
<dbReference type="AlphaFoldDB" id="A0A1I7UAI4"/>
<dbReference type="WBParaSite" id="Csp11.Scaffold629.g16520.t1">
    <property type="protein sequence ID" value="Csp11.Scaffold629.g16520.t1"/>
    <property type="gene ID" value="Csp11.Scaffold629.g16520"/>
</dbReference>
<evidence type="ECO:0000313" key="3">
    <source>
        <dbReference type="Proteomes" id="UP000095282"/>
    </source>
</evidence>
<feature type="transmembrane region" description="Helical" evidence="1">
    <location>
        <begin position="370"/>
        <end position="393"/>
    </location>
</feature>
<keyword evidence="1" id="KW-1133">Transmembrane helix</keyword>
<evidence type="ECO:0000256" key="1">
    <source>
        <dbReference type="SAM" id="Phobius"/>
    </source>
</evidence>
<reference evidence="4" key="1">
    <citation type="submission" date="2016-11" db="UniProtKB">
        <authorList>
            <consortium name="WormBaseParasite"/>
        </authorList>
    </citation>
    <scope>IDENTIFICATION</scope>
</reference>
<name>A0A1I7UAI4_9PELO</name>
<feature type="chain" id="PRO_5009308647" evidence="2">
    <location>
        <begin position="17"/>
        <end position="423"/>
    </location>
</feature>